<name>X1H6Q3_9ZZZZ</name>
<evidence type="ECO:0000313" key="1">
    <source>
        <dbReference type="EMBL" id="GAH49514.1"/>
    </source>
</evidence>
<dbReference type="AlphaFoldDB" id="X1H6Q3"/>
<proteinExistence type="predicted"/>
<reference evidence="1" key="1">
    <citation type="journal article" date="2014" name="Front. Microbiol.">
        <title>High frequency of phylogenetically diverse reductive dehalogenase-homologous genes in deep subseafloor sedimentary metagenomes.</title>
        <authorList>
            <person name="Kawai M."/>
            <person name="Futagami T."/>
            <person name="Toyoda A."/>
            <person name="Takaki Y."/>
            <person name="Nishi S."/>
            <person name="Hori S."/>
            <person name="Arai W."/>
            <person name="Tsubouchi T."/>
            <person name="Morono Y."/>
            <person name="Uchiyama I."/>
            <person name="Ito T."/>
            <person name="Fujiyama A."/>
            <person name="Inagaki F."/>
            <person name="Takami H."/>
        </authorList>
    </citation>
    <scope>NUCLEOTIDE SEQUENCE</scope>
    <source>
        <strain evidence="1">Expedition CK06-06</strain>
    </source>
</reference>
<sequence length="249" mass="26518">MAIDIGADAINRTSTFPKLYTIVDTNNPANASGIIISVEIWAQGNLEGCRVGTFYTTNGNTLKCRDSVVIGNVTGGSKQTFNGLSLVVEAGDYIGIYYASGTIERSTSGYDGLWRISGEYIDPNDEATYGFSAGDAISLYGIGEEAEGEEGDIDVGAEATDRSTHASPAYTYIGKENPANLSGTITEVQIYIRDSIVDLKIGIFHKTDTDKFECIAYAVIGNLGDGYHELEVSLAIEAGDYIGAYFTSG</sequence>
<organism evidence="1">
    <name type="scientific">marine sediment metagenome</name>
    <dbReference type="NCBI Taxonomy" id="412755"/>
    <lineage>
        <taxon>unclassified sequences</taxon>
        <taxon>metagenomes</taxon>
        <taxon>ecological metagenomes</taxon>
    </lineage>
</organism>
<comment type="caution">
    <text evidence="1">The sequence shown here is derived from an EMBL/GenBank/DDBJ whole genome shotgun (WGS) entry which is preliminary data.</text>
</comment>
<gene>
    <name evidence="1" type="ORF">S03H2_31586</name>
</gene>
<feature type="non-terminal residue" evidence="1">
    <location>
        <position position="249"/>
    </location>
</feature>
<dbReference type="EMBL" id="BARU01019161">
    <property type="protein sequence ID" value="GAH49514.1"/>
    <property type="molecule type" value="Genomic_DNA"/>
</dbReference>
<accession>X1H6Q3</accession>
<protein>
    <submittedName>
        <fullName evidence="1">Uncharacterized protein</fullName>
    </submittedName>
</protein>